<sequence>QITKNERIVSWQILNDLRSSLAAVRFLLFPGGTNITQRNLDDAMEELARLEQLVGKIVNNKNRMEEKEGDHHKTHHSNRDGSMV</sequence>
<name>A0ABT9LZ99_9BACL</name>
<accession>A0ABT9LZ99</accession>
<gene>
    <name evidence="2" type="ORF">J2S04_002589</name>
</gene>
<evidence type="ECO:0000256" key="1">
    <source>
        <dbReference type="SAM" id="MobiDB-lite"/>
    </source>
</evidence>
<proteinExistence type="predicted"/>
<keyword evidence="3" id="KW-1185">Reference proteome</keyword>
<dbReference type="Proteomes" id="UP001229209">
    <property type="component" value="Unassembled WGS sequence"/>
</dbReference>
<feature type="region of interest" description="Disordered" evidence="1">
    <location>
        <begin position="62"/>
        <end position="84"/>
    </location>
</feature>
<comment type="caution">
    <text evidence="2">The sequence shown here is derived from an EMBL/GenBank/DDBJ whole genome shotgun (WGS) entry which is preliminary data.</text>
</comment>
<dbReference type="EMBL" id="JAURUO010000017">
    <property type="protein sequence ID" value="MDP9729615.1"/>
    <property type="molecule type" value="Genomic_DNA"/>
</dbReference>
<evidence type="ECO:0000313" key="3">
    <source>
        <dbReference type="Proteomes" id="UP001229209"/>
    </source>
</evidence>
<evidence type="ECO:0000313" key="2">
    <source>
        <dbReference type="EMBL" id="MDP9729615.1"/>
    </source>
</evidence>
<reference evidence="2 3" key="1">
    <citation type="submission" date="2023-07" db="EMBL/GenBank/DDBJ databases">
        <title>Genomic Encyclopedia of Type Strains, Phase IV (KMG-IV): sequencing the most valuable type-strain genomes for metagenomic binning, comparative biology and taxonomic classification.</title>
        <authorList>
            <person name="Goeker M."/>
        </authorList>
    </citation>
    <scope>NUCLEOTIDE SEQUENCE [LARGE SCALE GENOMIC DNA]</scope>
    <source>
        <strain evidence="2 3">DSM 25924</strain>
    </source>
</reference>
<feature type="compositionally biased region" description="Basic and acidic residues" evidence="1">
    <location>
        <begin position="62"/>
        <end position="71"/>
    </location>
</feature>
<feature type="non-terminal residue" evidence="2">
    <location>
        <position position="1"/>
    </location>
</feature>
<dbReference type="RefSeq" id="WP_306955395.1">
    <property type="nucleotide sequence ID" value="NZ_JAURUO010000017.1"/>
</dbReference>
<organism evidence="2 3">
    <name type="scientific">Alicyclobacillus tolerans</name>
    <dbReference type="NCBI Taxonomy" id="90970"/>
    <lineage>
        <taxon>Bacteria</taxon>
        <taxon>Bacillati</taxon>
        <taxon>Bacillota</taxon>
        <taxon>Bacilli</taxon>
        <taxon>Bacillales</taxon>
        <taxon>Alicyclobacillaceae</taxon>
        <taxon>Alicyclobacillus</taxon>
    </lineage>
</organism>
<protein>
    <submittedName>
        <fullName evidence="2">Uncharacterized protein</fullName>
    </submittedName>
</protein>